<sequence length="62" mass="7425">MMKLECNFQDGIYFFFFILFDPGKTYYWPIRSDDRTVTWPKTISLWPRSSDHSLLWSPASLA</sequence>
<reference evidence="1" key="2">
    <citation type="journal article" date="2015" name="Fish Shellfish Immunol.">
        <title>Early steps in the European eel (Anguilla anguilla)-Vibrio vulnificus interaction in the gills: Role of the RtxA13 toxin.</title>
        <authorList>
            <person name="Callol A."/>
            <person name="Pajuelo D."/>
            <person name="Ebbesson L."/>
            <person name="Teles M."/>
            <person name="MacKenzie S."/>
            <person name="Amaro C."/>
        </authorList>
    </citation>
    <scope>NUCLEOTIDE SEQUENCE</scope>
</reference>
<organism evidence="1">
    <name type="scientific">Anguilla anguilla</name>
    <name type="common">European freshwater eel</name>
    <name type="synonym">Muraena anguilla</name>
    <dbReference type="NCBI Taxonomy" id="7936"/>
    <lineage>
        <taxon>Eukaryota</taxon>
        <taxon>Metazoa</taxon>
        <taxon>Chordata</taxon>
        <taxon>Craniata</taxon>
        <taxon>Vertebrata</taxon>
        <taxon>Euteleostomi</taxon>
        <taxon>Actinopterygii</taxon>
        <taxon>Neopterygii</taxon>
        <taxon>Teleostei</taxon>
        <taxon>Anguilliformes</taxon>
        <taxon>Anguillidae</taxon>
        <taxon>Anguilla</taxon>
    </lineage>
</organism>
<dbReference type="EMBL" id="GBXM01091471">
    <property type="protein sequence ID" value="JAH17106.1"/>
    <property type="molecule type" value="Transcribed_RNA"/>
</dbReference>
<reference evidence="1" key="1">
    <citation type="submission" date="2014-11" db="EMBL/GenBank/DDBJ databases">
        <authorList>
            <person name="Amaro Gonzalez C."/>
        </authorList>
    </citation>
    <scope>NUCLEOTIDE SEQUENCE</scope>
</reference>
<name>A0A0E9QJN6_ANGAN</name>
<evidence type="ECO:0000313" key="1">
    <source>
        <dbReference type="EMBL" id="JAH17106.1"/>
    </source>
</evidence>
<accession>A0A0E9QJN6</accession>
<protein>
    <submittedName>
        <fullName evidence="1">Uncharacterized protein</fullName>
    </submittedName>
</protein>
<proteinExistence type="predicted"/>
<dbReference type="AlphaFoldDB" id="A0A0E9QJN6"/>